<keyword evidence="3 4" id="KW-0067">ATP-binding</keyword>
<evidence type="ECO:0000256" key="3">
    <source>
        <dbReference type="ARBA" id="ARBA00022840"/>
    </source>
</evidence>
<dbReference type="SUPFAM" id="SSF56059">
    <property type="entry name" value="Glutathione synthetase ATP-binding domain-like"/>
    <property type="match status" value="1"/>
</dbReference>
<dbReference type="AlphaFoldDB" id="A0A345CX34"/>
<dbReference type="Gene3D" id="3.30.470.20">
    <property type="entry name" value="ATP-grasp fold, B domain"/>
    <property type="match status" value="1"/>
</dbReference>
<dbReference type="GO" id="GO:0005524">
    <property type="term" value="F:ATP binding"/>
    <property type="evidence" value="ECO:0007669"/>
    <property type="project" value="UniProtKB-UniRule"/>
</dbReference>
<keyword evidence="1" id="KW-0436">Ligase</keyword>
<dbReference type="RefSeq" id="WP_233479398.1">
    <property type="nucleotide sequence ID" value="NZ_CP013970.1"/>
</dbReference>
<dbReference type="GO" id="GO:0016874">
    <property type="term" value="F:ligase activity"/>
    <property type="evidence" value="ECO:0007669"/>
    <property type="project" value="UniProtKB-KW"/>
</dbReference>
<dbReference type="GO" id="GO:0046872">
    <property type="term" value="F:metal ion binding"/>
    <property type="evidence" value="ECO:0007669"/>
    <property type="project" value="InterPro"/>
</dbReference>
<dbReference type="Gene3D" id="3.30.1490.20">
    <property type="entry name" value="ATP-grasp fold, A domain"/>
    <property type="match status" value="1"/>
</dbReference>
<feature type="domain" description="ATP-grasp" evidence="5">
    <location>
        <begin position="120"/>
        <end position="311"/>
    </location>
</feature>
<evidence type="ECO:0000313" key="7">
    <source>
        <dbReference type="Proteomes" id="UP000264980"/>
    </source>
</evidence>
<evidence type="ECO:0000256" key="2">
    <source>
        <dbReference type="ARBA" id="ARBA00022741"/>
    </source>
</evidence>
<dbReference type="PROSITE" id="PS50975">
    <property type="entry name" value="ATP_GRASP"/>
    <property type="match status" value="1"/>
</dbReference>
<dbReference type="Pfam" id="PF13535">
    <property type="entry name" value="ATP-grasp_4"/>
    <property type="match status" value="1"/>
</dbReference>
<dbReference type="Proteomes" id="UP000264980">
    <property type="component" value="Chromosome"/>
</dbReference>
<dbReference type="PANTHER" id="PTHR43585">
    <property type="entry name" value="FUMIPYRROLE BIOSYNTHESIS PROTEIN C"/>
    <property type="match status" value="1"/>
</dbReference>
<evidence type="ECO:0000259" key="5">
    <source>
        <dbReference type="PROSITE" id="PS50975"/>
    </source>
</evidence>
<gene>
    <name evidence="6" type="ORF">AV903_21545</name>
</gene>
<dbReference type="EMBL" id="CP013970">
    <property type="protein sequence ID" value="AXF78001.1"/>
    <property type="molecule type" value="Genomic_DNA"/>
</dbReference>
<evidence type="ECO:0000313" key="6">
    <source>
        <dbReference type="EMBL" id="AXF78001.1"/>
    </source>
</evidence>
<proteinExistence type="predicted"/>
<sequence>MQTIQTVLIVSSELDVAKTVANVKELYGLENHHFIYLIEDYLGVASDEMKRPENFIVRDFSSLTEIQTTLSNIGKQYDISRVVSCDEFAVYIAAIANDLWQLPGIGCTLARKFRDKKRMKEIAQLAGIKTAREITLQEIEHDDISFPVIVKPRSLAGSMGVKIIREKKDFFAMEIDWSPEYKDMNEHQYFIEEYNPNTIYHIDCVVLNGHLSFISVGEYLGKPIDFLQEMPVGVLSVCDWTIDDIWRPFTEKVLTAFDAPDGVYHIEAFADSGAGVELLEIAWRPGGAAIVEMIEMVYGIDLKRIHLVAQLELDEHLTINRKEETFGYMTFPKKHLSSQVLYVTSVSLPPLKNMSTLRLYHFPSPGDVASGEFYCYKDSLGSFVFCGKRDDVARDVDYIKTHYSVQVALEYSSEC</sequence>
<evidence type="ECO:0000256" key="4">
    <source>
        <dbReference type="PROSITE-ProRule" id="PRU00409"/>
    </source>
</evidence>
<keyword evidence="2 4" id="KW-0547">Nucleotide-binding</keyword>
<accession>A0A345CX34</accession>
<dbReference type="PANTHER" id="PTHR43585:SF2">
    <property type="entry name" value="ATP-GRASP ENZYME FSQD"/>
    <property type="match status" value="1"/>
</dbReference>
<organism evidence="6 7">
    <name type="scientific">Erwinia tracheiphila</name>
    <dbReference type="NCBI Taxonomy" id="65700"/>
    <lineage>
        <taxon>Bacteria</taxon>
        <taxon>Pseudomonadati</taxon>
        <taxon>Pseudomonadota</taxon>
        <taxon>Gammaproteobacteria</taxon>
        <taxon>Enterobacterales</taxon>
        <taxon>Erwiniaceae</taxon>
        <taxon>Erwinia</taxon>
    </lineage>
</organism>
<evidence type="ECO:0000256" key="1">
    <source>
        <dbReference type="ARBA" id="ARBA00022598"/>
    </source>
</evidence>
<dbReference type="Gene3D" id="3.40.50.20">
    <property type="match status" value="1"/>
</dbReference>
<protein>
    <submittedName>
        <fullName evidence="6">ATP-grasp domain-containing protein</fullName>
    </submittedName>
</protein>
<reference evidence="6 7" key="1">
    <citation type="submission" date="2016-01" db="EMBL/GenBank/DDBJ databases">
        <authorList>
            <person name="Oliw E.H."/>
        </authorList>
    </citation>
    <scope>NUCLEOTIDE SEQUENCE [LARGE SCALE GENOMIC DNA]</scope>
    <source>
        <strain evidence="6 7">MDcuke</strain>
    </source>
</reference>
<dbReference type="InterPro" id="IPR052032">
    <property type="entry name" value="ATP-dep_AA_Ligase"/>
</dbReference>
<dbReference type="InterPro" id="IPR011761">
    <property type="entry name" value="ATP-grasp"/>
</dbReference>
<dbReference type="InterPro" id="IPR013815">
    <property type="entry name" value="ATP_grasp_subdomain_1"/>
</dbReference>
<name>A0A345CX34_9GAMM</name>